<keyword evidence="3 10" id="KW-0597">Phosphoprotein</keyword>
<dbReference type="AlphaFoldDB" id="E2QA75"/>
<evidence type="ECO:0000256" key="5">
    <source>
        <dbReference type="ARBA" id="ARBA00023015"/>
    </source>
</evidence>
<keyword evidence="7 9" id="KW-0010">Activator</keyword>
<proteinExistence type="predicted"/>
<keyword evidence="5 9" id="KW-0805">Transcription regulation</keyword>
<feature type="modified residue" description="4-aspartylphosphate" evidence="10">
    <location>
        <position position="87"/>
    </location>
</feature>
<dbReference type="GO" id="GO:0000156">
    <property type="term" value="F:phosphorelay response regulator activity"/>
    <property type="evidence" value="ECO:0007669"/>
    <property type="project" value="TreeGrafter"/>
</dbReference>
<dbReference type="SMART" id="SM00448">
    <property type="entry name" value="REC"/>
    <property type="match status" value="1"/>
</dbReference>
<feature type="region of interest" description="Disordered" evidence="11">
    <location>
        <begin position="1"/>
        <end position="33"/>
    </location>
</feature>
<protein>
    <recommendedName>
        <fullName evidence="9">Transcriptional regulatory protein</fullName>
    </recommendedName>
</protein>
<dbReference type="PROSITE" id="PS50110">
    <property type="entry name" value="RESPONSE_REGULATORY"/>
    <property type="match status" value="1"/>
</dbReference>
<dbReference type="EMBL" id="CM000913">
    <property type="protein sequence ID" value="EFG09774.1"/>
    <property type="molecule type" value="Genomic_DNA"/>
</dbReference>
<organism evidence="13 14">
    <name type="scientific">Streptomyces clavuligerus</name>
    <dbReference type="NCBI Taxonomy" id="1901"/>
    <lineage>
        <taxon>Bacteria</taxon>
        <taxon>Bacillati</taxon>
        <taxon>Actinomycetota</taxon>
        <taxon>Actinomycetes</taxon>
        <taxon>Kitasatosporales</taxon>
        <taxon>Streptomycetaceae</taxon>
        <taxon>Streptomyces</taxon>
    </lineage>
</organism>
<name>E2QA75_STRCL</name>
<keyword evidence="4 9" id="KW-0902">Two-component regulatory system</keyword>
<dbReference type="Gene3D" id="1.10.10.10">
    <property type="entry name" value="Winged helix-like DNA-binding domain superfamily/Winged helix DNA-binding domain"/>
    <property type="match status" value="1"/>
</dbReference>
<dbReference type="InterPro" id="IPR051271">
    <property type="entry name" value="2C-system_Tx_regulators"/>
</dbReference>
<evidence type="ECO:0000256" key="10">
    <source>
        <dbReference type="PROSITE-ProRule" id="PRU00169"/>
    </source>
</evidence>
<evidence type="ECO:0000313" key="13">
    <source>
        <dbReference type="EMBL" id="EFG09774.1"/>
    </source>
</evidence>
<keyword evidence="2 9" id="KW-0963">Cytoplasm</keyword>
<evidence type="ECO:0000256" key="6">
    <source>
        <dbReference type="ARBA" id="ARBA00023125"/>
    </source>
</evidence>
<dbReference type="SUPFAM" id="SSF46785">
    <property type="entry name" value="Winged helix' DNA-binding domain"/>
    <property type="match status" value="1"/>
</dbReference>
<gene>
    <name evidence="13" type="ORF">SCLAV_4702</name>
</gene>
<dbReference type="STRING" id="1901.BB341_05395"/>
<dbReference type="PANTHER" id="PTHR45526">
    <property type="entry name" value="TRANSCRIPTIONAL REGULATORY PROTEIN DPIA"/>
    <property type="match status" value="1"/>
</dbReference>
<dbReference type="InterPro" id="IPR011006">
    <property type="entry name" value="CheY-like_superfamily"/>
</dbReference>
<dbReference type="InterPro" id="IPR001789">
    <property type="entry name" value="Sig_transdc_resp-reg_receiver"/>
</dbReference>
<evidence type="ECO:0000256" key="9">
    <source>
        <dbReference type="PIRNR" id="PIRNR006171"/>
    </source>
</evidence>
<keyword evidence="8 9" id="KW-0804">Transcription</keyword>
<evidence type="ECO:0000259" key="12">
    <source>
        <dbReference type="PROSITE" id="PS50110"/>
    </source>
</evidence>
<dbReference type="Proteomes" id="UP000002357">
    <property type="component" value="Chromosome"/>
</dbReference>
<dbReference type="InterPro" id="IPR036388">
    <property type="entry name" value="WH-like_DNA-bd_sf"/>
</dbReference>
<evidence type="ECO:0000256" key="1">
    <source>
        <dbReference type="ARBA" id="ARBA00004496"/>
    </source>
</evidence>
<evidence type="ECO:0000256" key="2">
    <source>
        <dbReference type="ARBA" id="ARBA00022490"/>
    </source>
</evidence>
<dbReference type="GO" id="GO:0003700">
    <property type="term" value="F:DNA-binding transcription factor activity"/>
    <property type="evidence" value="ECO:0007669"/>
    <property type="project" value="InterPro"/>
</dbReference>
<dbReference type="InterPro" id="IPR036390">
    <property type="entry name" value="WH_DNA-bd_sf"/>
</dbReference>
<dbReference type="PIRSF" id="PIRSF006171">
    <property type="entry name" value="RR_citrat_malat"/>
    <property type="match status" value="1"/>
</dbReference>
<evidence type="ECO:0000256" key="8">
    <source>
        <dbReference type="ARBA" id="ARBA00023163"/>
    </source>
</evidence>
<evidence type="ECO:0000256" key="4">
    <source>
        <dbReference type="ARBA" id="ARBA00023012"/>
    </source>
</evidence>
<evidence type="ECO:0000256" key="3">
    <source>
        <dbReference type="ARBA" id="ARBA00022553"/>
    </source>
</evidence>
<dbReference type="GO" id="GO:0005737">
    <property type="term" value="C:cytoplasm"/>
    <property type="evidence" value="ECO:0007669"/>
    <property type="project" value="UniProtKB-SubCell"/>
</dbReference>
<keyword evidence="14" id="KW-1185">Reference proteome</keyword>
<evidence type="ECO:0000256" key="7">
    <source>
        <dbReference type="ARBA" id="ARBA00023159"/>
    </source>
</evidence>
<dbReference type="SUPFAM" id="SSF52172">
    <property type="entry name" value="CheY-like"/>
    <property type="match status" value="1"/>
</dbReference>
<keyword evidence="6 9" id="KW-0238">DNA-binding</keyword>
<accession>E2QA75</accession>
<dbReference type="GO" id="GO:0003677">
    <property type="term" value="F:DNA binding"/>
    <property type="evidence" value="ECO:0007669"/>
    <property type="project" value="UniProtKB-KW"/>
</dbReference>
<sequence>MTNGSTVGNGRVGTPATDPTGAGGPPGRPAPEGMIDVLVVDDDIRVAGINAAYVAKVPGFRVSAEAHSAAEALARIADSPADLVLMDHYLPDGNGLAVVRELRRLGHQTDVIMVTAARDVATVQAAMRHGALQYLVKPFNFAGLRTKLEAYAGLRRTLGGGGEAEQAEVDRIFGALSAGAAAPDLPKGHSPTTAEVVRQVLLTAEGPLSTQLIAERAGVSRQTAQRYLKLLERTGRVRLSLKYGETGRPEHRYLWSARP</sequence>
<dbReference type="InterPro" id="IPR055766">
    <property type="entry name" value="DUF7342"/>
</dbReference>
<dbReference type="eggNOG" id="COG4565">
    <property type="taxonomic scope" value="Bacteria"/>
</dbReference>
<evidence type="ECO:0000313" key="14">
    <source>
        <dbReference type="Proteomes" id="UP000002357"/>
    </source>
</evidence>
<dbReference type="OrthoDB" id="7187989at2"/>
<dbReference type="CDD" id="cd19925">
    <property type="entry name" value="REC_citrate_TCS"/>
    <property type="match status" value="1"/>
</dbReference>
<comment type="subcellular location">
    <subcellularLocation>
        <location evidence="1 9">Cytoplasm</location>
    </subcellularLocation>
</comment>
<reference evidence="13 14" key="1">
    <citation type="journal article" date="2010" name="Genome Biol. Evol.">
        <title>The sequence of a 1.8-mb bacterial linear plasmid reveals a rich evolutionary reservoir of secondary metabolic pathways.</title>
        <authorList>
            <person name="Medema M.H."/>
            <person name="Trefzer A."/>
            <person name="Kovalchuk A."/>
            <person name="van den Berg M."/>
            <person name="Mueller U."/>
            <person name="Heijne W."/>
            <person name="Wu L."/>
            <person name="Alam M.T."/>
            <person name="Ronning C.M."/>
            <person name="Nierman W.C."/>
            <person name="Bovenberg R.A.L."/>
            <person name="Breitling R."/>
            <person name="Takano E."/>
        </authorList>
    </citation>
    <scope>NUCLEOTIDE SEQUENCE [LARGE SCALE GENOMIC DNA]</scope>
    <source>
        <strain evidence="14">ATCC 27064 / DSM 738 / JCM 4710 / NBRC 13307 / NCIMB 12785 / NRRL 3585 / VKM Ac-602</strain>
    </source>
</reference>
<dbReference type="Pfam" id="PF24033">
    <property type="entry name" value="DUF7342"/>
    <property type="match status" value="1"/>
</dbReference>
<feature type="domain" description="Response regulatory" evidence="12">
    <location>
        <begin position="36"/>
        <end position="152"/>
    </location>
</feature>
<dbReference type="Pfam" id="PF00072">
    <property type="entry name" value="Response_reg"/>
    <property type="match status" value="1"/>
</dbReference>
<evidence type="ECO:0000256" key="11">
    <source>
        <dbReference type="SAM" id="MobiDB-lite"/>
    </source>
</evidence>
<dbReference type="InterPro" id="IPR024187">
    <property type="entry name" value="Sig_transdc_resp-reg_cit/mal"/>
</dbReference>
<dbReference type="Gene3D" id="3.40.50.2300">
    <property type="match status" value="1"/>
</dbReference>
<dbReference type="PANTHER" id="PTHR45526:SF1">
    <property type="entry name" value="TRANSCRIPTIONAL REGULATORY PROTEIN DCUR-RELATED"/>
    <property type="match status" value="1"/>
</dbReference>